<dbReference type="OrthoDB" id="6871774at2"/>
<evidence type="ECO:0000313" key="1">
    <source>
        <dbReference type="EMBL" id="QGZ56742.1"/>
    </source>
</evidence>
<reference evidence="1 2" key="1">
    <citation type="submission" date="2019-12" db="EMBL/GenBank/DDBJ databases">
        <title>Paraburkholderia acidiphila 7Q-K02 sp. nov and Paraburkholderia acidisoli DHF22 sp. nov., two strains isolated from forest soil.</title>
        <authorList>
            <person name="Gao Z."/>
            <person name="Qiu L."/>
        </authorList>
    </citation>
    <scope>NUCLEOTIDE SEQUENCE [LARGE SCALE GENOMIC DNA]</scope>
    <source>
        <strain evidence="1 2">7Q-K02</strain>
    </source>
</reference>
<protein>
    <submittedName>
        <fullName evidence="1">Uncharacterized protein</fullName>
    </submittedName>
</protein>
<name>A0A7Z2G7P3_9BURK</name>
<accession>A0A7Z2G7P3</accession>
<organism evidence="1 2">
    <name type="scientific">Paraburkholderia acidiphila</name>
    <dbReference type="NCBI Taxonomy" id="2571747"/>
    <lineage>
        <taxon>Bacteria</taxon>
        <taxon>Pseudomonadati</taxon>
        <taxon>Pseudomonadota</taxon>
        <taxon>Betaproteobacteria</taxon>
        <taxon>Burkholderiales</taxon>
        <taxon>Burkholderiaceae</taxon>
        <taxon>Paraburkholderia</taxon>
    </lineage>
</organism>
<dbReference type="EMBL" id="CP046910">
    <property type="protein sequence ID" value="QGZ56742.1"/>
    <property type="molecule type" value="Genomic_DNA"/>
</dbReference>
<keyword evidence="2" id="KW-1185">Reference proteome</keyword>
<dbReference type="KEGG" id="pacp:FAZ97_17410"/>
<evidence type="ECO:0000313" key="2">
    <source>
        <dbReference type="Proteomes" id="UP000434209"/>
    </source>
</evidence>
<proteinExistence type="predicted"/>
<dbReference type="AlphaFoldDB" id="A0A7Z2G7P3"/>
<sequence>MAGLMTIRVTSNARDLARGLNDFIQRQVPFAIAQGINRTAQRVADAERENLADTLDNPSPFTRNAVGVQRAKKSSPTAVVYMKDITASYLEPFETGGVHKLASRALLNPKNVRLNQYGQLPRGTLAALKSRPDIFIGAVKTASGETINGVWQRPTNAKRVTLLNARGKRLGKLNKLDATQNNGRGKLKLLIRFGDALPVKKQLNWGTRAKQIVDQWIDRDLAAALGEAVRSARR</sequence>
<dbReference type="Proteomes" id="UP000434209">
    <property type="component" value="Chromosome 2"/>
</dbReference>
<dbReference type="RefSeq" id="WP_158759696.1">
    <property type="nucleotide sequence ID" value="NZ_CP046910.1"/>
</dbReference>
<gene>
    <name evidence="1" type="ORF">FAZ97_17410</name>
</gene>